<dbReference type="EMBL" id="JADFUA010000012">
    <property type="protein sequence ID" value="MBE9610674.1"/>
    <property type="molecule type" value="Genomic_DNA"/>
</dbReference>
<reference evidence="4 5" key="1">
    <citation type="submission" date="2020-10" db="EMBL/GenBank/DDBJ databases">
        <title>The genome sequence of Chitinilyticum litopenaei 4Y14.</title>
        <authorList>
            <person name="Liu Y."/>
        </authorList>
    </citation>
    <scope>NUCLEOTIDE SEQUENCE [LARGE SCALE GENOMIC DNA]</scope>
    <source>
        <strain evidence="4 5">4Y14</strain>
    </source>
</reference>
<dbReference type="InterPro" id="IPR000160">
    <property type="entry name" value="GGDEF_dom"/>
</dbReference>
<dbReference type="SUPFAM" id="SSF48452">
    <property type="entry name" value="TPR-like"/>
    <property type="match status" value="2"/>
</dbReference>
<name>A0A8J7KGT0_9NEIS</name>
<dbReference type="GO" id="GO:1902201">
    <property type="term" value="P:negative regulation of bacterial-type flagellum-dependent cell motility"/>
    <property type="evidence" value="ECO:0007669"/>
    <property type="project" value="TreeGrafter"/>
</dbReference>
<dbReference type="InterPro" id="IPR019734">
    <property type="entry name" value="TPR_rpt"/>
</dbReference>
<dbReference type="GO" id="GO:0005886">
    <property type="term" value="C:plasma membrane"/>
    <property type="evidence" value="ECO:0007669"/>
    <property type="project" value="TreeGrafter"/>
</dbReference>
<evidence type="ECO:0000256" key="1">
    <source>
        <dbReference type="ARBA" id="ARBA00012528"/>
    </source>
</evidence>
<evidence type="ECO:0000256" key="2">
    <source>
        <dbReference type="ARBA" id="ARBA00034247"/>
    </source>
</evidence>
<dbReference type="InterPro" id="IPR011990">
    <property type="entry name" value="TPR-like_helical_dom_sf"/>
</dbReference>
<dbReference type="EC" id="2.7.7.65" evidence="1"/>
<organism evidence="4 5">
    <name type="scientific">Chitinilyticum piscinae</name>
    <dbReference type="NCBI Taxonomy" id="2866724"/>
    <lineage>
        <taxon>Bacteria</taxon>
        <taxon>Pseudomonadati</taxon>
        <taxon>Pseudomonadota</taxon>
        <taxon>Betaproteobacteria</taxon>
        <taxon>Neisseriales</taxon>
        <taxon>Chitinibacteraceae</taxon>
        <taxon>Chitinilyticum</taxon>
    </lineage>
</organism>
<dbReference type="RefSeq" id="WP_194117224.1">
    <property type="nucleotide sequence ID" value="NZ_JADFUA010000012.1"/>
</dbReference>
<dbReference type="SMART" id="SM00267">
    <property type="entry name" value="GGDEF"/>
    <property type="match status" value="1"/>
</dbReference>
<comment type="caution">
    <text evidence="4">The sequence shown here is derived from an EMBL/GenBank/DDBJ whole genome shotgun (WGS) entry which is preliminary data.</text>
</comment>
<dbReference type="SMART" id="SM00028">
    <property type="entry name" value="TPR"/>
    <property type="match status" value="4"/>
</dbReference>
<dbReference type="CDD" id="cd01949">
    <property type="entry name" value="GGDEF"/>
    <property type="match status" value="1"/>
</dbReference>
<dbReference type="InterPro" id="IPR043128">
    <property type="entry name" value="Rev_trsase/Diguanyl_cyclase"/>
</dbReference>
<dbReference type="Gene3D" id="3.30.70.270">
    <property type="match status" value="1"/>
</dbReference>
<gene>
    <name evidence="4" type="ORF">INR99_15135</name>
</gene>
<dbReference type="Pfam" id="PF00990">
    <property type="entry name" value="GGDEF"/>
    <property type="match status" value="1"/>
</dbReference>
<dbReference type="PANTHER" id="PTHR45138">
    <property type="entry name" value="REGULATORY COMPONENTS OF SENSORY TRANSDUCTION SYSTEM"/>
    <property type="match status" value="1"/>
</dbReference>
<dbReference type="Pfam" id="PF13424">
    <property type="entry name" value="TPR_12"/>
    <property type="match status" value="1"/>
</dbReference>
<dbReference type="InterPro" id="IPR029787">
    <property type="entry name" value="Nucleotide_cyclase"/>
</dbReference>
<keyword evidence="5" id="KW-1185">Reference proteome</keyword>
<dbReference type="AlphaFoldDB" id="A0A8J7KGT0"/>
<dbReference type="Gene3D" id="1.25.40.10">
    <property type="entry name" value="Tetratricopeptide repeat domain"/>
    <property type="match status" value="1"/>
</dbReference>
<dbReference type="Pfam" id="PF13176">
    <property type="entry name" value="TPR_7"/>
    <property type="match status" value="1"/>
</dbReference>
<evidence type="ECO:0000313" key="4">
    <source>
        <dbReference type="EMBL" id="MBE9610674.1"/>
    </source>
</evidence>
<comment type="catalytic activity">
    <reaction evidence="2">
        <text>2 GTP = 3',3'-c-di-GMP + 2 diphosphate</text>
        <dbReference type="Rhea" id="RHEA:24898"/>
        <dbReference type="ChEBI" id="CHEBI:33019"/>
        <dbReference type="ChEBI" id="CHEBI:37565"/>
        <dbReference type="ChEBI" id="CHEBI:58805"/>
        <dbReference type="EC" id="2.7.7.65"/>
    </reaction>
</comment>
<proteinExistence type="predicted"/>
<dbReference type="PANTHER" id="PTHR45138:SF9">
    <property type="entry name" value="DIGUANYLATE CYCLASE DGCM-RELATED"/>
    <property type="match status" value="1"/>
</dbReference>
<evidence type="ECO:0000313" key="5">
    <source>
        <dbReference type="Proteomes" id="UP000604481"/>
    </source>
</evidence>
<protein>
    <recommendedName>
        <fullName evidence="1">diguanylate cyclase</fullName>
        <ecNumber evidence="1">2.7.7.65</ecNumber>
    </recommendedName>
</protein>
<dbReference type="GO" id="GO:0052621">
    <property type="term" value="F:diguanylate cyclase activity"/>
    <property type="evidence" value="ECO:0007669"/>
    <property type="project" value="UniProtKB-EC"/>
</dbReference>
<evidence type="ECO:0000259" key="3">
    <source>
        <dbReference type="PROSITE" id="PS50887"/>
    </source>
</evidence>
<feature type="domain" description="GGDEF" evidence="3">
    <location>
        <begin position="408"/>
        <end position="540"/>
    </location>
</feature>
<dbReference type="InterPro" id="IPR050469">
    <property type="entry name" value="Diguanylate_Cyclase"/>
</dbReference>
<dbReference type="PROSITE" id="PS50887">
    <property type="entry name" value="GGDEF"/>
    <property type="match status" value="1"/>
</dbReference>
<dbReference type="Proteomes" id="UP000604481">
    <property type="component" value="Unassembled WGS sequence"/>
</dbReference>
<dbReference type="FunFam" id="3.30.70.270:FF:000001">
    <property type="entry name" value="Diguanylate cyclase domain protein"/>
    <property type="match status" value="1"/>
</dbReference>
<accession>A0A8J7KGT0</accession>
<sequence length="540" mass="60947">MNDTAPAPSDELEALLAEGRRWFVPDCRKTIALMEELQQRAEATSRMELVLEAQLLRVHSLWALSELEAAHRILDEAEGLASRQNIAAMSPRIANLRAELHLAAAEYPLALKYWSQCLKQATALQLTALYVPACLGLGNIFVAHGQHDMALTWHEQALDFAEREQDVDNLANCLLHLCADFNKLGEFTTTLLLSESREAILRQCNHPAWLGDWYSYRGHAHHGLGQLGEAEQWLQEAYRINIQTNYRWSQSVTLLSLGQVLIAAGRLAEARCHLEQSLQLVMSFGSKPLLEQIHEKLAALFEAEGDHERALYHHRAYHTLAITEARELANTRLGNTLDRRMKEVDLRLQLLQTRHENSQLRLYSSRKSAEMALLAHQASHDALTGTLNRRMLDEQLELLLQRSLQEGSALSLLMVDLDHFKAINDSFGHAAGDQVLRLTGRMLQQSSRNNDLVARYGGEEFMMLLPGADEHTAQIVAERVRQKIQNADWASQQEGLRVTTSIGVATLQEHDDPASLQQRADKALYRAKSGGRNRVEFEHD</sequence>
<dbReference type="GO" id="GO:0043709">
    <property type="term" value="P:cell adhesion involved in single-species biofilm formation"/>
    <property type="evidence" value="ECO:0007669"/>
    <property type="project" value="TreeGrafter"/>
</dbReference>
<dbReference type="NCBIfam" id="TIGR00254">
    <property type="entry name" value="GGDEF"/>
    <property type="match status" value="1"/>
</dbReference>
<dbReference type="SUPFAM" id="SSF55073">
    <property type="entry name" value="Nucleotide cyclase"/>
    <property type="match status" value="1"/>
</dbReference>